<gene>
    <name evidence="2" type="ORF">AB1Y20_021183</name>
</gene>
<proteinExistence type="predicted"/>
<organism evidence="2 3">
    <name type="scientific">Prymnesium parvum</name>
    <name type="common">Toxic golden alga</name>
    <dbReference type="NCBI Taxonomy" id="97485"/>
    <lineage>
        <taxon>Eukaryota</taxon>
        <taxon>Haptista</taxon>
        <taxon>Haptophyta</taxon>
        <taxon>Prymnesiophyceae</taxon>
        <taxon>Prymnesiales</taxon>
        <taxon>Prymnesiaceae</taxon>
        <taxon>Prymnesium</taxon>
    </lineage>
</organism>
<dbReference type="EMBL" id="JBGBPQ010000007">
    <property type="protein sequence ID" value="KAL1521524.1"/>
    <property type="molecule type" value="Genomic_DNA"/>
</dbReference>
<keyword evidence="3" id="KW-1185">Reference proteome</keyword>
<feature type="signal peptide" evidence="1">
    <location>
        <begin position="1"/>
        <end position="20"/>
    </location>
</feature>
<feature type="chain" id="PRO_5044194216" evidence="1">
    <location>
        <begin position="21"/>
        <end position="264"/>
    </location>
</feature>
<evidence type="ECO:0000256" key="1">
    <source>
        <dbReference type="SAM" id="SignalP"/>
    </source>
</evidence>
<sequence>MLALVRLLALAAPPPQLTTACTEDDGAVWKAKGQSNFESDMSSCGKSCLGRASCAKSCIEKAEGYSEGCASCFGDLVGCTSSKCWTKCIAGETAACKQCVAANCDGAFTACSGFTPPGPSFATSAASSLVEHASERERVGLGVSANCTGSGEFPSFRPLCYTGSQTVQGGIEVSVDVRVTQYSDGKGTMDVVASEFQKCTCNDHSFTKSGQSIGIDLSDCVSGVSVIEALYCSDDNSMSISVKGSMLPGPMTMPLKHTACKWTS</sequence>
<comment type="caution">
    <text evidence="2">The sequence shown here is derived from an EMBL/GenBank/DDBJ whole genome shotgun (WGS) entry which is preliminary data.</text>
</comment>
<evidence type="ECO:0000313" key="2">
    <source>
        <dbReference type="EMBL" id="KAL1521524.1"/>
    </source>
</evidence>
<dbReference type="PROSITE" id="PS51257">
    <property type="entry name" value="PROKAR_LIPOPROTEIN"/>
    <property type="match status" value="1"/>
</dbReference>
<name>A0AB34JIZ5_PRYPA</name>
<keyword evidence="1" id="KW-0732">Signal</keyword>
<dbReference type="AlphaFoldDB" id="A0AB34JIZ5"/>
<reference evidence="2 3" key="1">
    <citation type="journal article" date="2024" name="Science">
        <title>Giant polyketide synthase enzymes in the biosynthesis of giant marine polyether toxins.</title>
        <authorList>
            <person name="Fallon T.R."/>
            <person name="Shende V.V."/>
            <person name="Wierzbicki I.H."/>
            <person name="Pendleton A.L."/>
            <person name="Watervoot N.F."/>
            <person name="Auber R.P."/>
            <person name="Gonzalez D.J."/>
            <person name="Wisecaver J.H."/>
            <person name="Moore B.S."/>
        </authorList>
    </citation>
    <scope>NUCLEOTIDE SEQUENCE [LARGE SCALE GENOMIC DNA]</scope>
    <source>
        <strain evidence="2 3">12B1</strain>
    </source>
</reference>
<evidence type="ECO:0000313" key="3">
    <source>
        <dbReference type="Proteomes" id="UP001515480"/>
    </source>
</evidence>
<dbReference type="Proteomes" id="UP001515480">
    <property type="component" value="Unassembled WGS sequence"/>
</dbReference>
<protein>
    <submittedName>
        <fullName evidence="2">Uncharacterized protein</fullName>
    </submittedName>
</protein>
<accession>A0AB34JIZ5</accession>